<dbReference type="InterPro" id="IPR036759">
    <property type="entry name" value="TPK_catalytic_sf"/>
</dbReference>
<organism evidence="8 9">
    <name type="scientific">Pelagivirga sediminicola</name>
    <dbReference type="NCBI Taxonomy" id="2170575"/>
    <lineage>
        <taxon>Bacteria</taxon>
        <taxon>Pseudomonadati</taxon>
        <taxon>Pseudomonadota</taxon>
        <taxon>Alphaproteobacteria</taxon>
        <taxon>Rhodobacterales</taxon>
        <taxon>Paracoccaceae</taxon>
        <taxon>Pelagivirga</taxon>
    </lineage>
</organism>
<keyword evidence="6" id="KW-0732">Signal</keyword>
<dbReference type="GO" id="GO:0030975">
    <property type="term" value="F:thiamine binding"/>
    <property type="evidence" value="ECO:0007669"/>
    <property type="project" value="InterPro"/>
</dbReference>
<dbReference type="InterPro" id="IPR007371">
    <property type="entry name" value="TPK_catalytic"/>
</dbReference>
<dbReference type="InterPro" id="IPR036371">
    <property type="entry name" value="TPK_B1-bd_sf"/>
</dbReference>
<dbReference type="OrthoDB" id="7057856at2"/>
<evidence type="ECO:0000256" key="3">
    <source>
        <dbReference type="ARBA" id="ARBA00022777"/>
    </source>
</evidence>
<keyword evidence="3 8" id="KW-0418">Kinase</keyword>
<dbReference type="SUPFAM" id="SSF63999">
    <property type="entry name" value="Thiamin pyrophosphokinase, catalytic domain"/>
    <property type="match status" value="1"/>
</dbReference>
<feature type="chain" id="PRO_5015433604" description="Thiamine diphosphokinase" evidence="6">
    <location>
        <begin position="21"/>
        <end position="221"/>
    </location>
</feature>
<evidence type="ECO:0000313" key="8">
    <source>
        <dbReference type="EMBL" id="PVA11750.1"/>
    </source>
</evidence>
<dbReference type="EC" id="2.7.6.2" evidence="5"/>
<keyword evidence="1" id="KW-0808">Transferase</keyword>
<feature type="domain" description="Thiamin pyrophosphokinase catalytic" evidence="7">
    <location>
        <begin position="24"/>
        <end position="117"/>
    </location>
</feature>
<dbReference type="CDD" id="cd07995">
    <property type="entry name" value="TPK"/>
    <property type="match status" value="1"/>
</dbReference>
<proteinExistence type="predicted"/>
<evidence type="ECO:0000256" key="5">
    <source>
        <dbReference type="NCBIfam" id="TIGR01378"/>
    </source>
</evidence>
<dbReference type="InterPro" id="IPR006282">
    <property type="entry name" value="Thi_PPkinase"/>
</dbReference>
<dbReference type="GO" id="GO:0005524">
    <property type="term" value="F:ATP binding"/>
    <property type="evidence" value="ECO:0007669"/>
    <property type="project" value="UniProtKB-KW"/>
</dbReference>
<dbReference type="GO" id="GO:0009229">
    <property type="term" value="P:thiamine diphosphate biosynthetic process"/>
    <property type="evidence" value="ECO:0007669"/>
    <property type="project" value="InterPro"/>
</dbReference>
<accession>A0A2T7GBE3</accession>
<dbReference type="GO" id="GO:0006772">
    <property type="term" value="P:thiamine metabolic process"/>
    <property type="evidence" value="ECO:0007669"/>
    <property type="project" value="UniProtKB-UniRule"/>
</dbReference>
<evidence type="ECO:0000256" key="6">
    <source>
        <dbReference type="SAM" id="SignalP"/>
    </source>
</evidence>
<dbReference type="Pfam" id="PF04263">
    <property type="entry name" value="TPK_catalytic"/>
    <property type="match status" value="1"/>
</dbReference>
<dbReference type="Gene3D" id="3.40.50.10240">
    <property type="entry name" value="Thiamin pyrophosphokinase, catalytic domain"/>
    <property type="match status" value="1"/>
</dbReference>
<dbReference type="GO" id="GO:0016301">
    <property type="term" value="F:kinase activity"/>
    <property type="evidence" value="ECO:0007669"/>
    <property type="project" value="UniProtKB-KW"/>
</dbReference>
<dbReference type="SUPFAM" id="SSF63862">
    <property type="entry name" value="Thiamin pyrophosphokinase, substrate-binding domain"/>
    <property type="match status" value="1"/>
</dbReference>
<evidence type="ECO:0000259" key="7">
    <source>
        <dbReference type="Pfam" id="PF04263"/>
    </source>
</evidence>
<dbReference type="InterPro" id="IPR053149">
    <property type="entry name" value="TPK"/>
</dbReference>
<evidence type="ECO:0000256" key="4">
    <source>
        <dbReference type="ARBA" id="ARBA00022840"/>
    </source>
</evidence>
<keyword evidence="9" id="KW-1185">Reference proteome</keyword>
<evidence type="ECO:0000256" key="2">
    <source>
        <dbReference type="ARBA" id="ARBA00022741"/>
    </source>
</evidence>
<dbReference type="PANTHER" id="PTHR41299:SF1">
    <property type="entry name" value="THIAMINE PYROPHOSPHOKINASE"/>
    <property type="match status" value="1"/>
</dbReference>
<evidence type="ECO:0000256" key="1">
    <source>
        <dbReference type="ARBA" id="ARBA00022679"/>
    </source>
</evidence>
<protein>
    <recommendedName>
        <fullName evidence="5">Thiamine diphosphokinase</fullName>
        <ecNumber evidence="5">2.7.6.2</ecNumber>
    </recommendedName>
</protein>
<dbReference type="PANTHER" id="PTHR41299">
    <property type="entry name" value="THIAMINE PYROPHOSPHOKINASE"/>
    <property type="match status" value="1"/>
</dbReference>
<keyword evidence="2" id="KW-0547">Nucleotide-binding</keyword>
<dbReference type="AlphaFoldDB" id="A0A2T7GBE3"/>
<dbReference type="NCBIfam" id="TIGR01378">
    <property type="entry name" value="thi_PPkinase"/>
    <property type="match status" value="1"/>
</dbReference>
<feature type="signal peptide" evidence="6">
    <location>
        <begin position="1"/>
        <end position="20"/>
    </location>
</feature>
<reference evidence="8 9" key="1">
    <citation type="submission" date="2018-04" db="EMBL/GenBank/DDBJ databases">
        <title>Pelagivirga bohaiensis gen. nov., sp. nov., a bacterium isolated from the Bohai Sea.</title>
        <authorList>
            <person name="Ji X."/>
        </authorList>
    </citation>
    <scope>NUCLEOTIDE SEQUENCE [LARGE SCALE GENOMIC DNA]</scope>
    <source>
        <strain evidence="8 9">BH-SD19</strain>
    </source>
</reference>
<sequence length="221" mass="22752">MIVHSSAPMALIGGAPVACAALDEVLSLSQDVVAADGGAATAAARGLALSAVIGDLDSITEDARAAYDDILHHVAEQDSTDFEKCLVRMDAPLIIGAGFSGGRLDHQLAVCNGLVRHPSRRCILIGEEDIVFLAPPALALDLEAGTRVSLFPMGAVEGRSEGLNWPIGGLVLTPDGQIGTSNFATGPVQLSVTAPKLLVILPSAYLRAAASLLMTAPARWP</sequence>
<evidence type="ECO:0000313" key="9">
    <source>
        <dbReference type="Proteomes" id="UP000244446"/>
    </source>
</evidence>
<dbReference type="EMBL" id="QCYH01000001">
    <property type="protein sequence ID" value="PVA11750.1"/>
    <property type="molecule type" value="Genomic_DNA"/>
</dbReference>
<dbReference type="GO" id="GO:0004788">
    <property type="term" value="F:thiamine diphosphokinase activity"/>
    <property type="evidence" value="ECO:0007669"/>
    <property type="project" value="UniProtKB-UniRule"/>
</dbReference>
<gene>
    <name evidence="8" type="ORF">DC366_02010</name>
</gene>
<keyword evidence="4" id="KW-0067">ATP-binding</keyword>
<dbReference type="Proteomes" id="UP000244446">
    <property type="component" value="Unassembled WGS sequence"/>
</dbReference>
<comment type="caution">
    <text evidence="8">The sequence shown here is derived from an EMBL/GenBank/DDBJ whole genome shotgun (WGS) entry which is preliminary data.</text>
</comment>
<name>A0A2T7GBE3_9RHOB</name>